<reference evidence="2" key="2">
    <citation type="submission" date="2015-10" db="EMBL/GenBank/DDBJ databases">
        <authorList>
            <person name="Gilbert D.G."/>
        </authorList>
    </citation>
    <scope>NUCLEOTIDE SEQUENCE</scope>
    <source>
        <strain evidence="2">GO-13</strain>
    </source>
</reference>
<dbReference type="Proteomes" id="UP001341297">
    <property type="component" value="Unassembled WGS sequence"/>
</dbReference>
<evidence type="ECO:0000256" key="1">
    <source>
        <dbReference type="SAM" id="Coils"/>
    </source>
</evidence>
<sequence>MGIDKTKSKAKLWEYSNENLPEEAKEKYEKDIKVLEKEQQEHLKSLKQEKKQAMMACFSLRLKELIVP</sequence>
<dbReference type="EMBL" id="LECW02000026">
    <property type="protein sequence ID" value="KRT92903.1"/>
    <property type="molecule type" value="Genomic_DNA"/>
</dbReference>
<dbReference type="AlphaFoldDB" id="A0A0J6EC65"/>
<protein>
    <submittedName>
        <fullName evidence="2">Uncharacterized protein</fullName>
    </submittedName>
</protein>
<evidence type="ECO:0000313" key="2">
    <source>
        <dbReference type="EMBL" id="KRT92903.1"/>
    </source>
</evidence>
<reference evidence="3 5" key="3">
    <citation type="submission" date="2023-03" db="EMBL/GenBank/DDBJ databases">
        <title>Agriculturally important microbes genome sequencing.</title>
        <authorList>
            <person name="Dunlap C."/>
        </authorList>
    </citation>
    <scope>NUCLEOTIDE SEQUENCE [LARGE SCALE GENOMIC DNA]</scope>
    <source>
        <strain evidence="3 5">CBP-3203</strain>
    </source>
</reference>
<keyword evidence="5" id="KW-1185">Reference proteome</keyword>
<accession>A0A0J6F0T0</accession>
<name>A0A0J6EC65_9BACI</name>
<organism evidence="2 4">
    <name type="scientific">Bacillus glycinifermentans</name>
    <dbReference type="NCBI Taxonomy" id="1664069"/>
    <lineage>
        <taxon>Bacteria</taxon>
        <taxon>Bacillati</taxon>
        <taxon>Bacillota</taxon>
        <taxon>Bacilli</taxon>
        <taxon>Bacillales</taxon>
        <taxon>Bacillaceae</taxon>
        <taxon>Bacillus</taxon>
    </lineage>
</organism>
<reference evidence="2 4" key="1">
    <citation type="journal article" date="2015" name="Int. J. Syst. Evol. Microbiol.">
        <title>Bacillus glycinifermentans sp. nov., isolated from fermented soybean paste.</title>
        <authorList>
            <person name="Kim S.J."/>
            <person name="Dunlap C.A."/>
            <person name="Kwon S.W."/>
            <person name="Rooney A.P."/>
        </authorList>
    </citation>
    <scope>NUCLEOTIDE SEQUENCE [LARGE SCALE GENOMIC DNA]</scope>
    <source>
        <strain evidence="2 4">GO-13</strain>
    </source>
</reference>
<accession>A0A0J6EC65</accession>
<gene>
    <name evidence="2" type="ORF">AB447_221740</name>
    <name evidence="3" type="ORF">P8828_15885</name>
</gene>
<evidence type="ECO:0000313" key="3">
    <source>
        <dbReference type="EMBL" id="MEC0486273.1"/>
    </source>
</evidence>
<evidence type="ECO:0000313" key="4">
    <source>
        <dbReference type="Proteomes" id="UP000036168"/>
    </source>
</evidence>
<comment type="caution">
    <text evidence="2">The sequence shown here is derived from an EMBL/GenBank/DDBJ whole genome shotgun (WGS) entry which is preliminary data.</text>
</comment>
<dbReference type="EMBL" id="JARRTL010000015">
    <property type="protein sequence ID" value="MEC0486273.1"/>
    <property type="molecule type" value="Genomic_DNA"/>
</dbReference>
<proteinExistence type="predicted"/>
<feature type="coiled-coil region" evidence="1">
    <location>
        <begin position="25"/>
        <end position="56"/>
    </location>
</feature>
<dbReference type="Proteomes" id="UP000036168">
    <property type="component" value="Unassembled WGS sequence"/>
</dbReference>
<dbReference type="RefSeq" id="WP_048355130.1">
    <property type="nucleotide sequence ID" value="NZ_CP023481.1"/>
</dbReference>
<keyword evidence="1" id="KW-0175">Coiled coil</keyword>
<evidence type="ECO:0000313" key="5">
    <source>
        <dbReference type="Proteomes" id="UP001341297"/>
    </source>
</evidence>